<keyword evidence="4 8" id="KW-1003">Cell membrane</keyword>
<evidence type="ECO:0000256" key="1">
    <source>
        <dbReference type="ARBA" id="ARBA00004651"/>
    </source>
</evidence>
<dbReference type="PIRSF" id="PIRSF005508">
    <property type="entry name" value="Acr3"/>
    <property type="match status" value="1"/>
</dbReference>
<feature type="transmembrane region" description="Helical" evidence="10">
    <location>
        <begin position="111"/>
        <end position="130"/>
    </location>
</feature>
<evidence type="ECO:0000256" key="8">
    <source>
        <dbReference type="PIRNR" id="PIRNR005508"/>
    </source>
</evidence>
<organism evidence="11 12">
    <name type="scientific">Thermogutta terrifontis</name>
    <dbReference type="NCBI Taxonomy" id="1331910"/>
    <lineage>
        <taxon>Bacteria</taxon>
        <taxon>Pseudomonadati</taxon>
        <taxon>Planctomycetota</taxon>
        <taxon>Planctomycetia</taxon>
        <taxon>Pirellulales</taxon>
        <taxon>Thermoguttaceae</taxon>
        <taxon>Thermogutta</taxon>
    </lineage>
</organism>
<comment type="subcellular location">
    <subcellularLocation>
        <location evidence="1 8">Cell membrane</location>
        <topology evidence="1 8">Multi-pass membrane protein</topology>
    </subcellularLocation>
</comment>
<dbReference type="PANTHER" id="PTHR43057:SF1">
    <property type="entry name" value="ARSENICAL-RESISTANCE PROTEIN 3"/>
    <property type="match status" value="1"/>
</dbReference>
<dbReference type="GO" id="GO:0005886">
    <property type="term" value="C:plasma membrane"/>
    <property type="evidence" value="ECO:0007669"/>
    <property type="project" value="UniProtKB-SubCell"/>
</dbReference>
<keyword evidence="5 8" id="KW-0812">Transmembrane</keyword>
<gene>
    <name evidence="11" type="ORF">THTE_2169</name>
</gene>
<dbReference type="InterPro" id="IPR038770">
    <property type="entry name" value="Na+/solute_symporter_sf"/>
</dbReference>
<dbReference type="KEGG" id="ttf:THTE_2169"/>
<feature type="transmembrane region" description="Helical" evidence="10">
    <location>
        <begin position="182"/>
        <end position="204"/>
    </location>
</feature>
<keyword evidence="12" id="KW-1185">Reference proteome</keyword>
<keyword evidence="6 8" id="KW-1133">Transmembrane helix</keyword>
<feature type="transmembrane region" description="Helical" evidence="10">
    <location>
        <begin position="142"/>
        <end position="170"/>
    </location>
</feature>
<evidence type="ECO:0000256" key="3">
    <source>
        <dbReference type="ARBA" id="ARBA00022448"/>
    </source>
</evidence>
<feature type="transmembrane region" description="Helical" evidence="10">
    <location>
        <begin position="378"/>
        <end position="401"/>
    </location>
</feature>
<evidence type="ECO:0000313" key="11">
    <source>
        <dbReference type="EMBL" id="ASV74771.1"/>
    </source>
</evidence>
<keyword evidence="3 8" id="KW-0813">Transport</keyword>
<dbReference type="InterPro" id="IPR004706">
    <property type="entry name" value="Arsenical-R_Acr3"/>
</dbReference>
<dbReference type="PANTHER" id="PTHR43057">
    <property type="entry name" value="ARSENITE EFFLUX TRANSPORTER"/>
    <property type="match status" value="1"/>
</dbReference>
<feature type="region of interest" description="Disordered" evidence="9">
    <location>
        <begin position="18"/>
        <end position="56"/>
    </location>
</feature>
<comment type="similarity">
    <text evidence="2 8">Belongs to the arsenical resistance-3 (ACR3) (TC 2.A.59) family.</text>
</comment>
<dbReference type="GO" id="GO:0015297">
    <property type="term" value="F:antiporter activity"/>
    <property type="evidence" value="ECO:0007669"/>
    <property type="project" value="UniProtKB-UniRule"/>
</dbReference>
<evidence type="ECO:0000256" key="4">
    <source>
        <dbReference type="ARBA" id="ARBA00022475"/>
    </source>
</evidence>
<protein>
    <submittedName>
        <fullName evidence="11">Arsenical-resistance protein ACR3</fullName>
    </submittedName>
</protein>
<proteinExistence type="inferred from homology"/>
<dbReference type="InterPro" id="IPR002657">
    <property type="entry name" value="BilAc:Na_symport/Acr3"/>
</dbReference>
<evidence type="ECO:0000256" key="6">
    <source>
        <dbReference type="ARBA" id="ARBA00022989"/>
    </source>
</evidence>
<dbReference type="NCBIfam" id="TIGR00832">
    <property type="entry name" value="acr3"/>
    <property type="match status" value="1"/>
</dbReference>
<feature type="transmembrane region" description="Helical" evidence="10">
    <location>
        <begin position="216"/>
        <end position="235"/>
    </location>
</feature>
<dbReference type="Pfam" id="PF01758">
    <property type="entry name" value="SBF"/>
    <property type="match status" value="1"/>
</dbReference>
<keyword evidence="7 8" id="KW-0472">Membrane</keyword>
<evidence type="ECO:0000256" key="5">
    <source>
        <dbReference type="ARBA" id="ARBA00022692"/>
    </source>
</evidence>
<dbReference type="Gene3D" id="1.20.1530.20">
    <property type="match status" value="1"/>
</dbReference>
<dbReference type="Proteomes" id="UP000215086">
    <property type="component" value="Chromosome"/>
</dbReference>
<sequence>MEPANDGINLEELSMNRDNLLPSPQQDHRPEEFMDNSRSSSGFSAGGLTTRTHGGGTACPTDAKRLNLFERYLTVWVGLCMIAGVLLGKALPDITNIFREWEFAKGSQINVPIAVLIWLMIIPMMMKVDFASIKNVGRRPKGLLITLFINWVVKPFSMALWAWLFFRYVFGYWMSPDDANQYIAGTIILAAAPCTAMVFVWSYLTDGDPAYTLVQVSLNDLIMLVLFAPIVRFLVSGASSLQVPFQVLFYSVLVFIVIPLTTGVILRRVFITYRGRDWFEKVLLPRLAPVSMVALLVTLILIFAFQADNITNKFWHVVLIAIPILVQVYFNSSLTYALMWFFRVPHNVAAPGALIGASNFFELAVATAIALFGPGSGAALATVVGVLIEVPVMLSVCSFCNRTRHWFAGYR</sequence>
<dbReference type="AlphaFoldDB" id="A0A286RFN0"/>
<evidence type="ECO:0000256" key="9">
    <source>
        <dbReference type="SAM" id="MobiDB-lite"/>
    </source>
</evidence>
<feature type="transmembrane region" description="Helical" evidence="10">
    <location>
        <begin position="287"/>
        <end position="305"/>
    </location>
</feature>
<feature type="transmembrane region" description="Helical" evidence="10">
    <location>
        <begin position="72"/>
        <end position="91"/>
    </location>
</feature>
<feature type="transmembrane region" description="Helical" evidence="10">
    <location>
        <begin position="353"/>
        <end position="372"/>
    </location>
</feature>
<name>A0A286RFN0_9BACT</name>
<feature type="transmembrane region" description="Helical" evidence="10">
    <location>
        <begin position="317"/>
        <end position="341"/>
    </location>
</feature>
<dbReference type="GO" id="GO:0015105">
    <property type="term" value="F:arsenite transmembrane transporter activity"/>
    <property type="evidence" value="ECO:0007669"/>
    <property type="project" value="TreeGrafter"/>
</dbReference>
<dbReference type="GO" id="GO:0015104">
    <property type="term" value="F:antimonite transmembrane transporter activity"/>
    <property type="evidence" value="ECO:0007669"/>
    <property type="project" value="TreeGrafter"/>
</dbReference>
<dbReference type="EMBL" id="CP018477">
    <property type="protein sequence ID" value="ASV74771.1"/>
    <property type="molecule type" value="Genomic_DNA"/>
</dbReference>
<evidence type="ECO:0000256" key="2">
    <source>
        <dbReference type="ARBA" id="ARBA00010110"/>
    </source>
</evidence>
<evidence type="ECO:0000313" key="12">
    <source>
        <dbReference type="Proteomes" id="UP000215086"/>
    </source>
</evidence>
<accession>A0A286RFN0</accession>
<feature type="transmembrane region" description="Helical" evidence="10">
    <location>
        <begin position="247"/>
        <end position="266"/>
    </location>
</feature>
<evidence type="ECO:0000256" key="10">
    <source>
        <dbReference type="SAM" id="Phobius"/>
    </source>
</evidence>
<evidence type="ECO:0000256" key="7">
    <source>
        <dbReference type="ARBA" id="ARBA00023136"/>
    </source>
</evidence>
<reference evidence="11 12" key="1">
    <citation type="journal article" name="Front. Microbiol.">
        <title>Sugar Metabolism of the First Thermophilic Planctomycete Thermogutta terrifontis: Comparative Genomic and Transcriptomic Approaches.</title>
        <authorList>
            <person name="Elcheninov A.G."/>
            <person name="Menzel P."/>
            <person name="Gudbergsdottir S.R."/>
            <person name="Slesarev A.I."/>
            <person name="Kadnikov V.V."/>
            <person name="Krogh A."/>
            <person name="Bonch-Osmolovskaya E.A."/>
            <person name="Peng X."/>
            <person name="Kublanov I.V."/>
        </authorList>
    </citation>
    <scope>NUCLEOTIDE SEQUENCE [LARGE SCALE GENOMIC DNA]</scope>
    <source>
        <strain evidence="11 12">R1</strain>
    </source>
</reference>